<dbReference type="AlphaFoldDB" id="A0A6C7EAP9"/>
<dbReference type="Pfam" id="PF13302">
    <property type="entry name" value="Acetyltransf_3"/>
    <property type="match status" value="1"/>
</dbReference>
<dbReference type="InterPro" id="IPR000182">
    <property type="entry name" value="GNAT_dom"/>
</dbReference>
<dbReference type="Gene3D" id="3.40.630.30">
    <property type="match status" value="1"/>
</dbReference>
<reference evidence="2 3" key="1">
    <citation type="journal article" date="2013" name="Int. J. Syst. Evol. Microbiol.">
        <title>Ilumatobacter nonamiense sp. nov. and Ilumatobacter coccineum sp. nov., isolated from seashore sand.</title>
        <authorList>
            <person name="Matsumoto A."/>
            <person name="Kasai H."/>
            <person name="Matsuo Y."/>
            <person name="Shizuri Y."/>
            <person name="Ichikawa N."/>
            <person name="Fujita N."/>
            <person name="Omura S."/>
            <person name="Takahashi Y."/>
        </authorList>
    </citation>
    <scope>NUCLEOTIDE SEQUENCE [LARGE SCALE GENOMIC DNA]</scope>
    <source>
        <strain evidence="3">NBRC 103263 / KCTC 29153 / YM16-304</strain>
    </source>
</reference>
<evidence type="ECO:0000259" key="1">
    <source>
        <dbReference type="PROSITE" id="PS51186"/>
    </source>
</evidence>
<dbReference type="KEGG" id="aym:YM304_31460"/>
<evidence type="ECO:0000313" key="2">
    <source>
        <dbReference type="EMBL" id="BAN03460.1"/>
    </source>
</evidence>
<gene>
    <name evidence="2" type="ORF">YM304_31460</name>
</gene>
<dbReference type="RefSeq" id="WP_015442707.1">
    <property type="nucleotide sequence ID" value="NC_020520.1"/>
</dbReference>
<proteinExistence type="predicted"/>
<protein>
    <recommendedName>
        <fullName evidence="1">N-acetyltransferase domain-containing protein</fullName>
    </recommendedName>
</protein>
<name>A0A6C7EAP9_ILUCY</name>
<dbReference type="InterPro" id="IPR016181">
    <property type="entry name" value="Acyl_CoA_acyltransferase"/>
</dbReference>
<feature type="domain" description="N-acetyltransferase" evidence="1">
    <location>
        <begin position="42"/>
        <end position="181"/>
    </location>
</feature>
<dbReference type="Proteomes" id="UP000011863">
    <property type="component" value="Chromosome"/>
</dbReference>
<dbReference type="GO" id="GO:0016747">
    <property type="term" value="F:acyltransferase activity, transferring groups other than amino-acyl groups"/>
    <property type="evidence" value="ECO:0007669"/>
    <property type="project" value="InterPro"/>
</dbReference>
<dbReference type="PROSITE" id="PS51186">
    <property type="entry name" value="GNAT"/>
    <property type="match status" value="1"/>
</dbReference>
<dbReference type="EMBL" id="AP012057">
    <property type="protein sequence ID" value="BAN03460.1"/>
    <property type="molecule type" value="Genomic_DNA"/>
</dbReference>
<dbReference type="PANTHER" id="PTHR39173:SF1">
    <property type="entry name" value="ACETYLTRANSFERASE"/>
    <property type="match status" value="1"/>
</dbReference>
<keyword evidence="3" id="KW-1185">Reference proteome</keyword>
<dbReference type="SUPFAM" id="SSF55729">
    <property type="entry name" value="Acyl-CoA N-acyltransferases (Nat)"/>
    <property type="match status" value="1"/>
</dbReference>
<organism evidence="2 3">
    <name type="scientific">Ilumatobacter coccineus (strain NBRC 103263 / KCTC 29153 / YM16-304)</name>
    <dbReference type="NCBI Taxonomy" id="1313172"/>
    <lineage>
        <taxon>Bacteria</taxon>
        <taxon>Bacillati</taxon>
        <taxon>Actinomycetota</taxon>
        <taxon>Acidimicrobiia</taxon>
        <taxon>Acidimicrobiales</taxon>
        <taxon>Ilumatobacteraceae</taxon>
        <taxon>Ilumatobacter</taxon>
    </lineage>
</organism>
<dbReference type="PANTHER" id="PTHR39173">
    <property type="entry name" value="ACETYLTRANSFERASE"/>
    <property type="match status" value="1"/>
</dbReference>
<dbReference type="CDD" id="cd04301">
    <property type="entry name" value="NAT_SF"/>
    <property type="match status" value="1"/>
</dbReference>
<evidence type="ECO:0000313" key="3">
    <source>
        <dbReference type="Proteomes" id="UP000011863"/>
    </source>
</evidence>
<sequence length="181" mass="19963">MEIDRHIPFDLVRPTTRLHAAWLDARREWGPGFHEDGFGLQPTDDVESPAGFAALVERLSDDPEPTDAASSPGIRCRYRWIVEDDRVLGGIMLRYGVGEMLDRSGNIGYGIRPSARGRGVATWALGEMVDEARAIGLERVLVVCERDNLASARTIEASGGVLEPGAEETGGVRRYWIDTTR</sequence>
<accession>A0A6C7EAP9</accession>